<name>A0ABR3LIV3_9TELE</name>
<gene>
    <name evidence="7" type="ORF">QQF64_019797</name>
</gene>
<accession>A0ABR3LIV3</accession>
<keyword evidence="5" id="KW-0813">Transport</keyword>
<dbReference type="InterPro" id="IPR023265">
    <property type="entry name" value="Aquaporin_12"/>
</dbReference>
<dbReference type="InterPro" id="IPR000425">
    <property type="entry name" value="MIP"/>
</dbReference>
<feature type="transmembrane region" description="Helical" evidence="6">
    <location>
        <begin position="211"/>
        <end position="234"/>
    </location>
</feature>
<organism evidence="7 8">
    <name type="scientific">Cirrhinus molitorella</name>
    <name type="common">mud carp</name>
    <dbReference type="NCBI Taxonomy" id="172907"/>
    <lineage>
        <taxon>Eukaryota</taxon>
        <taxon>Metazoa</taxon>
        <taxon>Chordata</taxon>
        <taxon>Craniata</taxon>
        <taxon>Vertebrata</taxon>
        <taxon>Euteleostomi</taxon>
        <taxon>Actinopterygii</taxon>
        <taxon>Neopterygii</taxon>
        <taxon>Teleostei</taxon>
        <taxon>Ostariophysi</taxon>
        <taxon>Cypriniformes</taxon>
        <taxon>Cyprinidae</taxon>
        <taxon>Labeoninae</taxon>
        <taxon>Labeonini</taxon>
        <taxon>Cirrhinus</taxon>
    </lineage>
</organism>
<evidence type="ECO:0000256" key="4">
    <source>
        <dbReference type="ARBA" id="ARBA00023136"/>
    </source>
</evidence>
<dbReference type="Proteomes" id="UP001558613">
    <property type="component" value="Unassembled WGS sequence"/>
</dbReference>
<reference evidence="7 8" key="1">
    <citation type="submission" date="2023-09" db="EMBL/GenBank/DDBJ databases">
        <authorList>
            <person name="Wang M."/>
        </authorList>
    </citation>
    <scope>NUCLEOTIDE SEQUENCE [LARGE SCALE GENOMIC DNA]</scope>
    <source>
        <strain evidence="7">GT-2023</strain>
        <tissue evidence="7">Liver</tissue>
    </source>
</reference>
<evidence type="ECO:0000313" key="8">
    <source>
        <dbReference type="Proteomes" id="UP001558613"/>
    </source>
</evidence>
<evidence type="ECO:0000256" key="5">
    <source>
        <dbReference type="RuleBase" id="RU000477"/>
    </source>
</evidence>
<dbReference type="Gene3D" id="1.20.1080.10">
    <property type="entry name" value="Glycerol uptake facilitator protein"/>
    <property type="match status" value="1"/>
</dbReference>
<keyword evidence="3 6" id="KW-1133">Transmembrane helix</keyword>
<dbReference type="SUPFAM" id="SSF81338">
    <property type="entry name" value="Aquaporin-like"/>
    <property type="match status" value="1"/>
</dbReference>
<comment type="similarity">
    <text evidence="5">Belongs to the MIP/aquaporin (TC 1.A.8) family.</text>
</comment>
<dbReference type="EMBL" id="JAYMGO010000022">
    <property type="protein sequence ID" value="KAL1252001.1"/>
    <property type="molecule type" value="Genomic_DNA"/>
</dbReference>
<evidence type="ECO:0000256" key="3">
    <source>
        <dbReference type="ARBA" id="ARBA00022989"/>
    </source>
</evidence>
<protein>
    <recommendedName>
        <fullName evidence="9">Aquaporin</fullName>
    </recommendedName>
</protein>
<dbReference type="PANTHER" id="PTHR21191">
    <property type="entry name" value="AQUAPORIN"/>
    <property type="match status" value="1"/>
</dbReference>
<evidence type="ECO:0000313" key="7">
    <source>
        <dbReference type="EMBL" id="KAL1252001.1"/>
    </source>
</evidence>
<feature type="transmembrane region" description="Helical" evidence="6">
    <location>
        <begin position="111"/>
        <end position="129"/>
    </location>
</feature>
<dbReference type="InterPro" id="IPR051883">
    <property type="entry name" value="AQP11/12_channel"/>
</dbReference>
<feature type="transmembrane region" description="Helical" evidence="6">
    <location>
        <begin position="167"/>
        <end position="191"/>
    </location>
</feature>
<sequence>MPVSTQNVPSKSHLHASIGGSVVEFSPATREARIPRTNERLIKALQNNTEDENIKQHQQFVRKNPPFDKSGACPCATLSHAESKHSAEQLSSSFASSVQRLNTVMSGLNASMGYFLAVVGTSAVGRVILGRWRPRWTFLTEFVAAFALAACRLEVDTIAEVGQFAGALGPDVAITMLFISITVHAVVMQGVSGNPSVSLMGLLMKDTGARAALLCVAAQILGAYVALLVAGKYWQMEFTDMHMIKNLMMSECSTSLRVSALQGVLTEALGALTFHLVYLVLNNRTQLLRIPIFAALLTFIAYAGNNYTSGYVNPSLAFAMTFPCPEHTFLVYSVVYWLGPLIGMTLALFLYMGNIPLLFSRNLLYSKKTRFRVPKGKTAEDKSS</sequence>
<keyword evidence="8" id="KW-1185">Reference proteome</keyword>
<keyword evidence="2 5" id="KW-0812">Transmembrane</keyword>
<dbReference type="PRINTS" id="PR00783">
    <property type="entry name" value="MINTRINSICP"/>
</dbReference>
<dbReference type="PANTHER" id="PTHR21191:SF8">
    <property type="entry name" value="AQUAPORIN-12A-RELATED"/>
    <property type="match status" value="1"/>
</dbReference>
<dbReference type="InterPro" id="IPR023271">
    <property type="entry name" value="Aquaporin-like"/>
</dbReference>
<evidence type="ECO:0008006" key="9">
    <source>
        <dbReference type="Google" id="ProtNLM"/>
    </source>
</evidence>
<evidence type="ECO:0000256" key="6">
    <source>
        <dbReference type="SAM" id="Phobius"/>
    </source>
</evidence>
<evidence type="ECO:0000256" key="1">
    <source>
        <dbReference type="ARBA" id="ARBA00004141"/>
    </source>
</evidence>
<keyword evidence="4 6" id="KW-0472">Membrane</keyword>
<feature type="transmembrane region" description="Helical" evidence="6">
    <location>
        <begin position="287"/>
        <end position="304"/>
    </location>
</feature>
<evidence type="ECO:0000256" key="2">
    <source>
        <dbReference type="ARBA" id="ARBA00022692"/>
    </source>
</evidence>
<feature type="transmembrane region" description="Helical" evidence="6">
    <location>
        <begin position="254"/>
        <end position="280"/>
    </location>
</feature>
<dbReference type="PRINTS" id="PR02025">
    <property type="entry name" value="AQUAPORIN12"/>
</dbReference>
<dbReference type="Pfam" id="PF00230">
    <property type="entry name" value="MIP"/>
    <property type="match status" value="1"/>
</dbReference>
<comment type="subcellular location">
    <subcellularLocation>
        <location evidence="1">Membrane</location>
        <topology evidence="1">Multi-pass membrane protein</topology>
    </subcellularLocation>
</comment>
<comment type="caution">
    <text evidence="7">The sequence shown here is derived from an EMBL/GenBank/DDBJ whole genome shotgun (WGS) entry which is preliminary data.</text>
</comment>
<feature type="transmembrane region" description="Helical" evidence="6">
    <location>
        <begin position="335"/>
        <end position="359"/>
    </location>
</feature>
<proteinExistence type="inferred from homology"/>